<feature type="compositionally biased region" description="Polar residues" evidence="1">
    <location>
        <begin position="9"/>
        <end position="20"/>
    </location>
</feature>
<evidence type="ECO:0000256" key="1">
    <source>
        <dbReference type="SAM" id="MobiDB-lite"/>
    </source>
</evidence>
<feature type="region of interest" description="Disordered" evidence="1">
    <location>
        <begin position="1"/>
        <end position="20"/>
    </location>
</feature>
<dbReference type="EMBL" id="HACA01025916">
    <property type="protein sequence ID" value="CDW43277.1"/>
    <property type="molecule type" value="Transcribed_RNA"/>
</dbReference>
<organism evidence="2">
    <name type="scientific">Lepeophtheirus salmonis</name>
    <name type="common">Salmon louse</name>
    <name type="synonym">Caligus salmonis</name>
    <dbReference type="NCBI Taxonomy" id="72036"/>
    <lineage>
        <taxon>Eukaryota</taxon>
        <taxon>Metazoa</taxon>
        <taxon>Ecdysozoa</taxon>
        <taxon>Arthropoda</taxon>
        <taxon>Crustacea</taxon>
        <taxon>Multicrustacea</taxon>
        <taxon>Hexanauplia</taxon>
        <taxon>Copepoda</taxon>
        <taxon>Siphonostomatoida</taxon>
        <taxon>Caligidae</taxon>
        <taxon>Lepeophtheirus</taxon>
    </lineage>
</organism>
<reference evidence="2" key="1">
    <citation type="submission" date="2014-05" db="EMBL/GenBank/DDBJ databases">
        <authorList>
            <person name="Chronopoulou M."/>
        </authorList>
    </citation>
    <scope>NUCLEOTIDE SEQUENCE</scope>
    <source>
        <tissue evidence="2">Whole organism</tissue>
    </source>
</reference>
<name>A0A0K2UZI3_LEPSM</name>
<sequence length="20" mass="2363">MANQRRECSNTTQEDFITMS</sequence>
<accession>A0A0K2UZI3</accession>
<proteinExistence type="predicted"/>
<protein>
    <submittedName>
        <fullName evidence="2">Uncharacterized protein</fullName>
    </submittedName>
</protein>
<evidence type="ECO:0000313" key="2">
    <source>
        <dbReference type="EMBL" id="CDW43277.1"/>
    </source>
</evidence>
<dbReference type="AlphaFoldDB" id="A0A0K2UZI3"/>